<reference evidence="1" key="1">
    <citation type="submission" date="2011-05" db="EMBL/GenBank/DDBJ databases">
        <title>Unity in variety -- the pan-genome of the Chlamydiae.</title>
        <authorList>
            <person name="Collingro A."/>
            <person name="Tischler P."/>
            <person name="Weinmaier T."/>
            <person name="Penz T."/>
            <person name="Heinz E."/>
            <person name="Brunham R.C."/>
            <person name="Read T.D."/>
            <person name="Bavoil P.M."/>
            <person name="Sachse K."/>
            <person name="Kahane S."/>
            <person name="Friedman M.G."/>
            <person name="Rattei T."/>
            <person name="Myers G.S.A."/>
            <person name="Horn M."/>
        </authorList>
    </citation>
    <scope>NUCLEOTIDE SEQUENCE</scope>
    <source>
        <strain evidence="1">2032/99</strain>
    </source>
</reference>
<dbReference type="EMBL" id="FR872653">
    <property type="protein sequence ID" value="CCB91510.1"/>
    <property type="molecule type" value="Genomic_DNA"/>
</dbReference>
<proteinExistence type="predicted"/>
<evidence type="ECO:0000313" key="1">
    <source>
        <dbReference type="EMBL" id="CCB91510.1"/>
    </source>
</evidence>
<sequence>MLFRYTVINVSPGRFRFIENAMNPTDYKTHVKAKCHQQQGNRIKMEIRCPKCASQAFKRNGFTRHGKQNHRCLECGRQFSTEPVQQYIVEVMPKHINQEVLTTTAHI</sequence>
<gene>
    <name evidence="1" type="ORF">WCH_AD02520</name>
</gene>
<dbReference type="AlphaFoldDB" id="F8LDM6"/>
<organism evidence="1">
    <name type="scientific">Waddlia chondrophila 2032/99</name>
    <dbReference type="NCBI Taxonomy" id="765953"/>
    <lineage>
        <taxon>Bacteria</taxon>
        <taxon>Pseudomonadati</taxon>
        <taxon>Chlamydiota</taxon>
        <taxon>Chlamydiia</taxon>
        <taxon>Parachlamydiales</taxon>
        <taxon>Waddliaceae</taxon>
        <taxon>Waddlia</taxon>
    </lineage>
</organism>
<name>F8LDM6_9BACT</name>
<protein>
    <submittedName>
        <fullName evidence="1">Putative transposase</fullName>
    </submittedName>
</protein>
<accession>F8LDM6</accession>